<evidence type="ECO:0000256" key="1">
    <source>
        <dbReference type="SAM" id="MobiDB-lite"/>
    </source>
</evidence>
<sequence>MESGVLALKNAQSHTMRKIIVFASLGLRHGCDDLYELSFDHFSVEQRGEPFISSKQPGEHVLYNHPGVRKIFYPNRQNPILCPVKILDEEKAMRPAGPCCPSCLFLGIKYGGRTRDLPQNQYVRQRMGRNKLKSFGPLMCQMALLVHIRTGSFFFKALGIALFFMAGFPDDLVRKETKYRNLDLLQKYYRSDEDAKQEVFFHPYPPFFPQAAIAGSSGMQRGNTVNSSSCSHPTPPFAMYPGYCPAQRPPGGFAPLPVWSPVNAYPPPPLGGYPPLPPYTHLPYHHFPHFESHPFYGPYFAFPHYGENSLNNNKKEVKIECKETESDSDVDSSSSTSETGQRVEPGKGKNHSPVSKDGK</sequence>
<dbReference type="Proteomes" id="UP001605036">
    <property type="component" value="Unassembled WGS sequence"/>
</dbReference>
<evidence type="ECO:0000313" key="2">
    <source>
        <dbReference type="EMBL" id="KAL2650515.1"/>
    </source>
</evidence>
<feature type="region of interest" description="Disordered" evidence="1">
    <location>
        <begin position="320"/>
        <end position="359"/>
    </location>
</feature>
<keyword evidence="3" id="KW-1185">Reference proteome</keyword>
<reference evidence="2 3" key="1">
    <citation type="submission" date="2024-09" db="EMBL/GenBank/DDBJ databases">
        <title>Chromosome-scale assembly of Riccia fluitans.</title>
        <authorList>
            <person name="Paukszto L."/>
            <person name="Sawicki J."/>
            <person name="Karawczyk K."/>
            <person name="Piernik-Szablinska J."/>
            <person name="Szczecinska M."/>
            <person name="Mazdziarz M."/>
        </authorList>
    </citation>
    <scope>NUCLEOTIDE SEQUENCE [LARGE SCALE GENOMIC DNA]</scope>
    <source>
        <strain evidence="2">Rf_01</strain>
        <tissue evidence="2">Aerial parts of the thallus</tissue>
    </source>
</reference>
<name>A0ABD1ZGS5_9MARC</name>
<evidence type="ECO:0000313" key="3">
    <source>
        <dbReference type="Proteomes" id="UP001605036"/>
    </source>
</evidence>
<proteinExistence type="predicted"/>
<organism evidence="2 3">
    <name type="scientific">Riccia fluitans</name>
    <dbReference type="NCBI Taxonomy" id="41844"/>
    <lineage>
        <taxon>Eukaryota</taxon>
        <taxon>Viridiplantae</taxon>
        <taxon>Streptophyta</taxon>
        <taxon>Embryophyta</taxon>
        <taxon>Marchantiophyta</taxon>
        <taxon>Marchantiopsida</taxon>
        <taxon>Marchantiidae</taxon>
        <taxon>Marchantiales</taxon>
        <taxon>Ricciaceae</taxon>
        <taxon>Riccia</taxon>
    </lineage>
</organism>
<dbReference type="AlphaFoldDB" id="A0ABD1ZGS5"/>
<protein>
    <submittedName>
        <fullName evidence="2">Uncharacterized protein</fullName>
    </submittedName>
</protein>
<accession>A0ABD1ZGS5</accession>
<comment type="caution">
    <text evidence="2">The sequence shown here is derived from an EMBL/GenBank/DDBJ whole genome shotgun (WGS) entry which is preliminary data.</text>
</comment>
<gene>
    <name evidence="2" type="ORF">R1flu_018643</name>
</gene>
<dbReference type="EMBL" id="JBHFFA010000001">
    <property type="protein sequence ID" value="KAL2650515.1"/>
    <property type="molecule type" value="Genomic_DNA"/>
</dbReference>